<accession>A0A507CTT0</accession>
<name>A0A507CTT0_9FUNG</name>
<dbReference type="Proteomes" id="UP000317494">
    <property type="component" value="Unassembled WGS sequence"/>
</dbReference>
<comment type="caution">
    <text evidence="1">The sequence shown here is derived from an EMBL/GenBank/DDBJ whole genome shotgun (WGS) entry which is preliminary data.</text>
</comment>
<sequence length="363" mass="41388">MDKHYNGSWAPTNIDPCRRTFSTLSSKKYISGYLYLRHSHRHYNVDPSTGRIDPSASNDAGALNVEYTQTEKPDSETILLAAEACGLALMPPPTQSICIVVWQSFGIHPITQTSVQTFKHSNSPASYCQAIRSSSTMLTCFIIILVLWHLARPTSADITDAEYRSYAQSLREYRYGITNMKHNLEVKLNDLYLKWKDPDDPYGSGIDSITELWIPHIIPSYIPVTEKPLREPVEGNSQSHNEFVWEVLDNLFYFTYFSDDCPVEDVHREELEDQLRAQIHLALGGSHDVFYDICPDSFNIFHLNDRIARVNEALMSGAIPVVSSLRQNLFNHLIITHITVSISTMHVYLLRKLPFTFLLSLDT</sequence>
<protein>
    <submittedName>
        <fullName evidence="1">Uncharacterized protein</fullName>
    </submittedName>
</protein>
<dbReference type="EMBL" id="QEAN01000227">
    <property type="protein sequence ID" value="TPX42584.1"/>
    <property type="molecule type" value="Genomic_DNA"/>
</dbReference>
<evidence type="ECO:0000313" key="1">
    <source>
        <dbReference type="EMBL" id="TPX42584.1"/>
    </source>
</evidence>
<keyword evidence="2" id="KW-1185">Reference proteome</keyword>
<dbReference type="VEuPathDB" id="FungiDB:SeMB42_g05069"/>
<reference evidence="1 2" key="1">
    <citation type="journal article" date="2019" name="Sci. Rep.">
        <title>Comparative genomics of chytrid fungi reveal insights into the obligate biotrophic and pathogenic lifestyle of Synchytrium endobioticum.</title>
        <authorList>
            <person name="van de Vossenberg B.T.L.H."/>
            <person name="Warris S."/>
            <person name="Nguyen H.D.T."/>
            <person name="van Gent-Pelzer M.P.E."/>
            <person name="Joly D.L."/>
            <person name="van de Geest H.C."/>
            <person name="Bonants P.J.M."/>
            <person name="Smith D.S."/>
            <person name="Levesque C.A."/>
            <person name="van der Lee T.A.J."/>
        </authorList>
    </citation>
    <scope>NUCLEOTIDE SEQUENCE [LARGE SCALE GENOMIC DNA]</scope>
    <source>
        <strain evidence="1 2">MB42</strain>
    </source>
</reference>
<organism evidence="1 2">
    <name type="scientific">Synchytrium endobioticum</name>
    <dbReference type="NCBI Taxonomy" id="286115"/>
    <lineage>
        <taxon>Eukaryota</taxon>
        <taxon>Fungi</taxon>
        <taxon>Fungi incertae sedis</taxon>
        <taxon>Chytridiomycota</taxon>
        <taxon>Chytridiomycota incertae sedis</taxon>
        <taxon>Chytridiomycetes</taxon>
        <taxon>Synchytriales</taxon>
        <taxon>Synchytriaceae</taxon>
        <taxon>Synchytrium</taxon>
    </lineage>
</organism>
<dbReference type="AlphaFoldDB" id="A0A507CTT0"/>
<proteinExistence type="predicted"/>
<gene>
    <name evidence="1" type="ORF">SeMB42_g05069</name>
</gene>
<evidence type="ECO:0000313" key="2">
    <source>
        <dbReference type="Proteomes" id="UP000317494"/>
    </source>
</evidence>